<evidence type="ECO:0000256" key="1">
    <source>
        <dbReference type="ARBA" id="ARBA00000085"/>
    </source>
</evidence>
<dbReference type="EC" id="2.7.13.3" evidence="2"/>
<dbReference type="InterPro" id="IPR005467">
    <property type="entry name" value="His_kinase_dom"/>
</dbReference>
<evidence type="ECO:0000256" key="6">
    <source>
        <dbReference type="ARBA" id="ARBA00022777"/>
    </source>
</evidence>
<dbReference type="Pfam" id="PF02518">
    <property type="entry name" value="HATPase_c"/>
    <property type="match status" value="1"/>
</dbReference>
<dbReference type="SMART" id="SM00388">
    <property type="entry name" value="HisKA"/>
    <property type="match status" value="1"/>
</dbReference>
<dbReference type="PRINTS" id="PR00344">
    <property type="entry name" value="BCTRLSENSOR"/>
</dbReference>
<dbReference type="Gene3D" id="1.10.287.130">
    <property type="match status" value="1"/>
</dbReference>
<gene>
    <name evidence="11" type="ORF">EDC65_0752</name>
</gene>
<reference evidence="11 12" key="1">
    <citation type="submission" date="2018-11" db="EMBL/GenBank/DDBJ databases">
        <title>Genomic Encyclopedia of Type Strains, Phase IV (KMG-IV): sequencing the most valuable type-strain genomes for metagenomic binning, comparative biology and taxonomic classification.</title>
        <authorList>
            <person name="Goeker M."/>
        </authorList>
    </citation>
    <scope>NUCLEOTIDE SEQUENCE [LARGE SCALE GENOMIC DNA]</scope>
    <source>
        <strain evidence="11 12">DSM 5900</strain>
    </source>
</reference>
<dbReference type="Proteomes" id="UP000278222">
    <property type="component" value="Unassembled WGS sequence"/>
</dbReference>
<accession>A0A3N1M6X9</accession>
<keyword evidence="5" id="KW-0547">Nucleotide-binding</keyword>
<evidence type="ECO:0000256" key="4">
    <source>
        <dbReference type="ARBA" id="ARBA00022679"/>
    </source>
</evidence>
<evidence type="ECO:0000256" key="8">
    <source>
        <dbReference type="ARBA" id="ARBA00023012"/>
    </source>
</evidence>
<protein>
    <recommendedName>
        <fullName evidence="2">histidine kinase</fullName>
        <ecNumber evidence="2">2.7.13.3</ecNumber>
    </recommendedName>
</protein>
<keyword evidence="6 11" id="KW-0418">Kinase</keyword>
<dbReference type="GO" id="GO:0005524">
    <property type="term" value="F:ATP binding"/>
    <property type="evidence" value="ECO:0007669"/>
    <property type="project" value="UniProtKB-KW"/>
</dbReference>
<keyword evidence="3" id="KW-0597">Phosphoprotein</keyword>
<evidence type="ECO:0000313" key="11">
    <source>
        <dbReference type="EMBL" id="ROQ01572.1"/>
    </source>
</evidence>
<dbReference type="SUPFAM" id="SSF55874">
    <property type="entry name" value="ATPase domain of HSP90 chaperone/DNA topoisomerase II/histidine kinase"/>
    <property type="match status" value="1"/>
</dbReference>
<dbReference type="SUPFAM" id="SSF47384">
    <property type="entry name" value="Homodimeric domain of signal transducing histidine kinase"/>
    <property type="match status" value="1"/>
</dbReference>
<dbReference type="PANTHER" id="PTHR43065">
    <property type="entry name" value="SENSOR HISTIDINE KINASE"/>
    <property type="match status" value="1"/>
</dbReference>
<keyword evidence="9" id="KW-0175">Coiled coil</keyword>
<keyword evidence="7" id="KW-0067">ATP-binding</keyword>
<comment type="caution">
    <text evidence="11">The sequence shown here is derived from an EMBL/GenBank/DDBJ whole genome shotgun (WGS) entry which is preliminary data.</text>
</comment>
<dbReference type="InterPro" id="IPR003661">
    <property type="entry name" value="HisK_dim/P_dom"/>
</dbReference>
<evidence type="ECO:0000256" key="2">
    <source>
        <dbReference type="ARBA" id="ARBA00012438"/>
    </source>
</evidence>
<sequence>MGRRAIAWARRTARPEVDAAAVLATLADPVLVVDQQLAIRFANPAAEQFFDMGLPTMIGRRLDSLLPPDSPACALVEKVRDQGGRMVDHGVAIDTPRTGAQLVSVQVAPLGDGLPLYVVALQPRSIVERIDHQLTHRGAARSVSAMAAMLAHEVKNPLSGIRGAAQLLEQNANEADRELTRLICDETDRICALVDRMEVFSDSRPIHRGAVNIHEVLEHVRRLAESGFARGIRFVELYDPSLPPVLGNRDMLVQVLLNLVKNAAEAVPEQGGEIVLSTAYQHGVRLAVAGSDSRLHLPLVVTVQDNGSGVPEDLRANLFDPFVTTKHGGKGLGLALVAKIIDDHGGLIEFDSQQRRTTFRVKLPMVEQGEGN</sequence>
<dbReference type="Gene3D" id="3.30.565.10">
    <property type="entry name" value="Histidine kinase-like ATPase, C-terminal domain"/>
    <property type="match status" value="1"/>
</dbReference>
<evidence type="ECO:0000256" key="7">
    <source>
        <dbReference type="ARBA" id="ARBA00022840"/>
    </source>
</evidence>
<dbReference type="Pfam" id="PF00512">
    <property type="entry name" value="HisKA"/>
    <property type="match status" value="1"/>
</dbReference>
<dbReference type="Pfam" id="PF08448">
    <property type="entry name" value="PAS_4"/>
    <property type="match status" value="1"/>
</dbReference>
<feature type="coiled-coil region" evidence="9">
    <location>
        <begin position="158"/>
        <end position="185"/>
    </location>
</feature>
<name>A0A3N1M6X9_9PROT</name>
<evidence type="ECO:0000256" key="9">
    <source>
        <dbReference type="SAM" id="Coils"/>
    </source>
</evidence>
<dbReference type="InterPro" id="IPR036890">
    <property type="entry name" value="HATPase_C_sf"/>
</dbReference>
<dbReference type="EMBL" id="RJKX01000011">
    <property type="protein sequence ID" value="ROQ01572.1"/>
    <property type="molecule type" value="Genomic_DNA"/>
</dbReference>
<dbReference type="InterPro" id="IPR035965">
    <property type="entry name" value="PAS-like_dom_sf"/>
</dbReference>
<evidence type="ECO:0000259" key="10">
    <source>
        <dbReference type="PROSITE" id="PS50109"/>
    </source>
</evidence>
<organism evidence="11 12">
    <name type="scientific">Stella humosa</name>
    <dbReference type="NCBI Taxonomy" id="94"/>
    <lineage>
        <taxon>Bacteria</taxon>
        <taxon>Pseudomonadati</taxon>
        <taxon>Pseudomonadota</taxon>
        <taxon>Alphaproteobacteria</taxon>
        <taxon>Rhodospirillales</taxon>
        <taxon>Stellaceae</taxon>
        <taxon>Stella</taxon>
    </lineage>
</organism>
<keyword evidence="8" id="KW-0902">Two-component regulatory system</keyword>
<dbReference type="OrthoDB" id="9789238at2"/>
<dbReference type="InterPro" id="IPR004358">
    <property type="entry name" value="Sig_transdc_His_kin-like_C"/>
</dbReference>
<feature type="domain" description="Histidine kinase" evidence="10">
    <location>
        <begin position="149"/>
        <end position="367"/>
    </location>
</feature>
<comment type="catalytic activity">
    <reaction evidence="1">
        <text>ATP + protein L-histidine = ADP + protein N-phospho-L-histidine.</text>
        <dbReference type="EC" id="2.7.13.3"/>
    </reaction>
</comment>
<evidence type="ECO:0000313" key="12">
    <source>
        <dbReference type="Proteomes" id="UP000278222"/>
    </source>
</evidence>
<evidence type="ECO:0000256" key="3">
    <source>
        <dbReference type="ARBA" id="ARBA00022553"/>
    </source>
</evidence>
<dbReference type="PROSITE" id="PS50109">
    <property type="entry name" value="HIS_KIN"/>
    <property type="match status" value="1"/>
</dbReference>
<dbReference type="SUPFAM" id="SSF55785">
    <property type="entry name" value="PYP-like sensor domain (PAS domain)"/>
    <property type="match status" value="1"/>
</dbReference>
<keyword evidence="4" id="KW-0808">Transferase</keyword>
<dbReference type="CDD" id="cd00130">
    <property type="entry name" value="PAS"/>
    <property type="match status" value="1"/>
</dbReference>
<dbReference type="PANTHER" id="PTHR43065:SF10">
    <property type="entry name" value="PEROXIDE STRESS-ACTIVATED HISTIDINE KINASE MAK3"/>
    <property type="match status" value="1"/>
</dbReference>
<dbReference type="SMART" id="SM00091">
    <property type="entry name" value="PAS"/>
    <property type="match status" value="1"/>
</dbReference>
<dbReference type="AlphaFoldDB" id="A0A3N1M6X9"/>
<proteinExistence type="predicted"/>
<dbReference type="GO" id="GO:0000155">
    <property type="term" value="F:phosphorelay sensor kinase activity"/>
    <property type="evidence" value="ECO:0007669"/>
    <property type="project" value="InterPro"/>
</dbReference>
<dbReference type="SMART" id="SM00387">
    <property type="entry name" value="HATPase_c"/>
    <property type="match status" value="1"/>
</dbReference>
<dbReference type="InterPro" id="IPR036097">
    <property type="entry name" value="HisK_dim/P_sf"/>
</dbReference>
<evidence type="ECO:0000256" key="5">
    <source>
        <dbReference type="ARBA" id="ARBA00022741"/>
    </source>
</evidence>
<keyword evidence="12" id="KW-1185">Reference proteome</keyword>
<dbReference type="InterPro" id="IPR000014">
    <property type="entry name" value="PAS"/>
</dbReference>
<dbReference type="CDD" id="cd00082">
    <property type="entry name" value="HisKA"/>
    <property type="match status" value="1"/>
</dbReference>
<dbReference type="InterPro" id="IPR013656">
    <property type="entry name" value="PAS_4"/>
</dbReference>
<dbReference type="RefSeq" id="WP_123688316.1">
    <property type="nucleotide sequence ID" value="NZ_AP019700.1"/>
</dbReference>
<dbReference type="InterPro" id="IPR003594">
    <property type="entry name" value="HATPase_dom"/>
</dbReference>
<dbReference type="Gene3D" id="3.30.450.20">
    <property type="entry name" value="PAS domain"/>
    <property type="match status" value="1"/>
</dbReference>